<keyword evidence="2" id="KW-1185">Reference proteome</keyword>
<organism evidence="1 2">
    <name type="scientific">Tuber borchii</name>
    <name type="common">White truffle</name>
    <dbReference type="NCBI Taxonomy" id="42251"/>
    <lineage>
        <taxon>Eukaryota</taxon>
        <taxon>Fungi</taxon>
        <taxon>Dikarya</taxon>
        <taxon>Ascomycota</taxon>
        <taxon>Pezizomycotina</taxon>
        <taxon>Pezizomycetes</taxon>
        <taxon>Pezizales</taxon>
        <taxon>Tuberaceae</taxon>
        <taxon>Tuber</taxon>
    </lineage>
</organism>
<dbReference type="OrthoDB" id="5424209at2759"/>
<protein>
    <submittedName>
        <fullName evidence="1">Uncharacterized protein</fullName>
    </submittedName>
</protein>
<name>A0A2T6ZAR9_TUBBO</name>
<dbReference type="EMBL" id="NESQ01000517">
    <property type="protein sequence ID" value="PUU72514.1"/>
    <property type="molecule type" value="Genomic_DNA"/>
</dbReference>
<accession>A0A2T6ZAR9</accession>
<gene>
    <name evidence="1" type="ORF">B9Z19DRAFT_1104352</name>
</gene>
<reference evidence="1 2" key="1">
    <citation type="submission" date="2017-04" db="EMBL/GenBank/DDBJ databases">
        <title>Draft genome sequence of Tuber borchii Vittad., a whitish edible truffle.</title>
        <authorList>
            <consortium name="DOE Joint Genome Institute"/>
            <person name="Murat C."/>
            <person name="Kuo A."/>
            <person name="Barry K.W."/>
            <person name="Clum A."/>
            <person name="Dockter R.B."/>
            <person name="Fauchery L."/>
            <person name="Iotti M."/>
            <person name="Kohler A."/>
            <person name="Labutti K."/>
            <person name="Lindquist E.A."/>
            <person name="Lipzen A."/>
            <person name="Ohm R.A."/>
            <person name="Wang M."/>
            <person name="Grigoriev I.V."/>
            <person name="Zambonelli A."/>
            <person name="Martin F.M."/>
        </authorList>
    </citation>
    <scope>NUCLEOTIDE SEQUENCE [LARGE SCALE GENOMIC DNA]</scope>
    <source>
        <strain evidence="1 2">Tbo3840</strain>
    </source>
</reference>
<evidence type="ECO:0000313" key="2">
    <source>
        <dbReference type="Proteomes" id="UP000244722"/>
    </source>
</evidence>
<proteinExistence type="predicted"/>
<dbReference type="Proteomes" id="UP000244722">
    <property type="component" value="Unassembled WGS sequence"/>
</dbReference>
<dbReference type="AlphaFoldDB" id="A0A2T6ZAR9"/>
<sequence>MSATDDRDAVFETARLTAKYPFAYTDFYGISTPCVYKSGPKWPVIKETQNRGIEREARPVYNHAITLSWLSIGNRIYCHLDSIGVKCTSINPLAYADIGDDHPFCSLIIVIGVKPYSLDYDTAVTAAAMVKEILGQAGFPNIEAAFVERVVTRAVRAEPKLLSFDPLLDYVSELQKPFTSALGLSIAPQKYPHFEGTGGLYFHLDRNSRRTAVLTCTHVACSPLKKNNQAHQEFIALGTGGYDKAVEILIGTIGGLTDTITEFQELARGENPRFIANSEKRIQEVNKLNSECAIGYLLHSEKMKLGAKPCGFTEDWALIELYEERIDWNTFKGNKVYNGGKFSIVDFGAIMFPQPGHWAKYSYPENSLLQAYEVVGEAELWNLQNGNFFDKKYLLVIKNRSTTGTTVGRTNGMESFTHIDDDLGTEITTIEIAVLLYTKNHGRISDHGDFGSIVLGRDGHIVRLLIGIFGLTPETDITYLAPYW</sequence>
<evidence type="ECO:0000313" key="1">
    <source>
        <dbReference type="EMBL" id="PUU72514.1"/>
    </source>
</evidence>
<comment type="caution">
    <text evidence="1">The sequence shown here is derived from an EMBL/GenBank/DDBJ whole genome shotgun (WGS) entry which is preliminary data.</text>
</comment>